<accession>A0A382X016</accession>
<protein>
    <submittedName>
        <fullName evidence="1">Uncharacterized protein</fullName>
    </submittedName>
</protein>
<evidence type="ECO:0000313" key="1">
    <source>
        <dbReference type="EMBL" id="SVD64546.1"/>
    </source>
</evidence>
<dbReference type="AlphaFoldDB" id="A0A382X016"/>
<gene>
    <name evidence="1" type="ORF">METZ01_LOCUS417400</name>
</gene>
<reference evidence="1" key="1">
    <citation type="submission" date="2018-05" db="EMBL/GenBank/DDBJ databases">
        <authorList>
            <person name="Lanie J.A."/>
            <person name="Ng W.-L."/>
            <person name="Kazmierczak K.M."/>
            <person name="Andrzejewski T.M."/>
            <person name="Davidsen T.M."/>
            <person name="Wayne K.J."/>
            <person name="Tettelin H."/>
            <person name="Glass J.I."/>
            <person name="Rusch D."/>
            <person name="Podicherti R."/>
            <person name="Tsui H.-C.T."/>
            <person name="Winkler M.E."/>
        </authorList>
    </citation>
    <scope>NUCLEOTIDE SEQUENCE</scope>
</reference>
<proteinExistence type="predicted"/>
<sequence length="102" mass="11491">SFTNDGEKGGLPTAYTLVFDNISVDEMHDISSYLVTFKGYEHHRTIAAMTLHHEVWYETSIDSARLTRNLQKMLEHLGIKGRVVYPHGQAGVYGIEKLPTAN</sequence>
<dbReference type="EMBL" id="UINC01163958">
    <property type="protein sequence ID" value="SVD64546.1"/>
    <property type="molecule type" value="Genomic_DNA"/>
</dbReference>
<organism evidence="1">
    <name type="scientific">marine metagenome</name>
    <dbReference type="NCBI Taxonomy" id="408172"/>
    <lineage>
        <taxon>unclassified sequences</taxon>
        <taxon>metagenomes</taxon>
        <taxon>ecological metagenomes</taxon>
    </lineage>
</organism>
<feature type="non-terminal residue" evidence="1">
    <location>
        <position position="1"/>
    </location>
</feature>
<name>A0A382X016_9ZZZZ</name>